<dbReference type="AlphaFoldDB" id="A0A8J3AD93"/>
<protein>
    <submittedName>
        <fullName evidence="2">Uncharacterized protein</fullName>
    </submittedName>
</protein>
<gene>
    <name evidence="2" type="ORF">GCM10007380_10670</name>
</gene>
<dbReference type="EMBL" id="BMHB01000001">
    <property type="protein sequence ID" value="GGI12001.1"/>
    <property type="molecule type" value="Genomic_DNA"/>
</dbReference>
<feature type="transmembrane region" description="Helical" evidence="1">
    <location>
        <begin position="40"/>
        <end position="61"/>
    </location>
</feature>
<keyword evidence="3" id="KW-1185">Reference proteome</keyword>
<evidence type="ECO:0000313" key="3">
    <source>
        <dbReference type="Proteomes" id="UP000626244"/>
    </source>
</evidence>
<feature type="transmembrane region" description="Helical" evidence="1">
    <location>
        <begin position="6"/>
        <end position="28"/>
    </location>
</feature>
<keyword evidence="1" id="KW-1133">Transmembrane helix</keyword>
<keyword evidence="1" id="KW-0472">Membrane</keyword>
<reference evidence="3" key="1">
    <citation type="journal article" date="2019" name="Int. J. Syst. Evol. Microbiol.">
        <title>The Global Catalogue of Microorganisms (GCM) 10K type strain sequencing project: providing services to taxonomists for standard genome sequencing and annotation.</title>
        <authorList>
            <consortium name="The Broad Institute Genomics Platform"/>
            <consortium name="The Broad Institute Genome Sequencing Center for Infectious Disease"/>
            <person name="Wu L."/>
            <person name="Ma J."/>
        </authorList>
    </citation>
    <scope>NUCLEOTIDE SEQUENCE [LARGE SCALE GENOMIC DNA]</scope>
    <source>
        <strain evidence="3">CGMCC 1.14993</strain>
    </source>
</reference>
<proteinExistence type="predicted"/>
<sequence length="66" mass="7540">MTTIFSFIGIYLMPFICIVFIISIIDLIKLLINGLEVKKELTIIIVITFTLMVYTPIYLIVNSVTI</sequence>
<organism evidence="2 3">
    <name type="scientific">Gottfriedia solisilvae</name>
    <dbReference type="NCBI Taxonomy" id="1516104"/>
    <lineage>
        <taxon>Bacteria</taxon>
        <taxon>Bacillati</taxon>
        <taxon>Bacillota</taxon>
        <taxon>Bacilli</taxon>
        <taxon>Bacillales</taxon>
        <taxon>Bacillaceae</taxon>
        <taxon>Gottfriedia</taxon>
    </lineage>
</organism>
<keyword evidence="1" id="KW-0812">Transmembrane</keyword>
<evidence type="ECO:0000256" key="1">
    <source>
        <dbReference type="SAM" id="Phobius"/>
    </source>
</evidence>
<comment type="caution">
    <text evidence="2">The sequence shown here is derived from an EMBL/GenBank/DDBJ whole genome shotgun (WGS) entry which is preliminary data.</text>
</comment>
<dbReference type="Proteomes" id="UP000626244">
    <property type="component" value="Unassembled WGS sequence"/>
</dbReference>
<accession>A0A8J3AD93</accession>
<evidence type="ECO:0000313" key="2">
    <source>
        <dbReference type="EMBL" id="GGI12001.1"/>
    </source>
</evidence>
<name>A0A8J3AD93_9BACI</name>